<evidence type="ECO:0000313" key="2">
    <source>
        <dbReference type="Proteomes" id="UP001149822"/>
    </source>
</evidence>
<protein>
    <submittedName>
        <fullName evidence="1">Uncharacterized protein</fullName>
    </submittedName>
</protein>
<dbReference type="RefSeq" id="WP_268943307.1">
    <property type="nucleotide sequence ID" value="NZ_JAPTYD010000032.1"/>
</dbReference>
<name>A0ABT4J9V9_9RHOB</name>
<dbReference type="Proteomes" id="UP001149822">
    <property type="component" value="Unassembled WGS sequence"/>
</dbReference>
<reference evidence="1" key="1">
    <citation type="submission" date="2022-12" db="EMBL/GenBank/DDBJ databases">
        <title>Paracoccus sp. EF6 isolated from a lake water.</title>
        <authorList>
            <person name="Liu H."/>
        </authorList>
    </citation>
    <scope>NUCLEOTIDE SEQUENCE</scope>
    <source>
        <strain evidence="1">EF6</strain>
    </source>
</reference>
<comment type="caution">
    <text evidence="1">The sequence shown here is derived from an EMBL/GenBank/DDBJ whole genome shotgun (WGS) entry which is preliminary data.</text>
</comment>
<dbReference type="EMBL" id="JAPTYD010000032">
    <property type="protein sequence ID" value="MCZ0963236.1"/>
    <property type="molecule type" value="Genomic_DNA"/>
</dbReference>
<keyword evidence="2" id="KW-1185">Reference proteome</keyword>
<proteinExistence type="predicted"/>
<sequence>MFIQGICIMVGLVGRLGFADLLLGINEEDNGLTGDADEMSGRQAGRRDLLVSRRDNNTLVASHTGSRELYGCAYQMLGQPSGGEDRMQGNAKVRGDIHLGEASESEGCAVPPQTDKTTGGIDNSVFRPGAGGDTIHDFHIGRDVSNLQGFGSDLEEFGQMVIIQDGKDFMIAFTGLAEGDIRFG</sequence>
<organism evidence="1 2">
    <name type="scientific">Paracoccus benzoatiresistens</name>
    <dbReference type="NCBI Taxonomy" id="2997341"/>
    <lineage>
        <taxon>Bacteria</taxon>
        <taxon>Pseudomonadati</taxon>
        <taxon>Pseudomonadota</taxon>
        <taxon>Alphaproteobacteria</taxon>
        <taxon>Rhodobacterales</taxon>
        <taxon>Paracoccaceae</taxon>
        <taxon>Paracoccus</taxon>
    </lineage>
</organism>
<evidence type="ECO:0000313" key="1">
    <source>
        <dbReference type="EMBL" id="MCZ0963236.1"/>
    </source>
</evidence>
<accession>A0ABT4J9V9</accession>
<gene>
    <name evidence="1" type="ORF">OU682_16600</name>
</gene>